<protein>
    <recommendedName>
        <fullName evidence="19">Bifunctional NAD(P)H-hydrate repair enzyme</fullName>
    </recommendedName>
    <alternativeName>
        <fullName evidence="19">Nicotinamide nucleotide repair protein</fullName>
    </alternativeName>
    <domain>
        <recommendedName>
            <fullName evidence="19">ADP-dependent (S)-NAD(P)H-hydrate dehydratase</fullName>
            <ecNumber evidence="19">4.2.1.136</ecNumber>
        </recommendedName>
        <alternativeName>
            <fullName evidence="19">ADP-dependent NAD(P)HX dehydratase</fullName>
        </alternativeName>
    </domain>
    <domain>
        <recommendedName>
            <fullName evidence="19">NAD(P)H-hydrate epimerase</fullName>
            <ecNumber evidence="19">5.1.99.6</ecNumber>
        </recommendedName>
    </domain>
</protein>
<dbReference type="PIRSF" id="PIRSF017184">
    <property type="entry name" value="Nnr"/>
    <property type="match status" value="1"/>
</dbReference>
<comment type="cofactor">
    <cofactor evidence="18 19">
        <name>K(+)</name>
        <dbReference type="ChEBI" id="CHEBI:29103"/>
    </cofactor>
    <text evidence="18 19">Binds 1 potassium ion per subunit.</text>
</comment>
<evidence type="ECO:0000256" key="3">
    <source>
        <dbReference type="ARBA" id="ARBA00006001"/>
    </source>
</evidence>
<evidence type="ECO:0000256" key="10">
    <source>
        <dbReference type="ARBA" id="ARBA00023027"/>
    </source>
</evidence>
<dbReference type="HAMAP" id="MF_01966">
    <property type="entry name" value="NADHX_epimerase"/>
    <property type="match status" value="1"/>
</dbReference>
<comment type="similarity">
    <text evidence="18">Belongs to the NnrE/AIBP family.</text>
</comment>
<comment type="similarity">
    <text evidence="17">Belongs to the NnrD/CARKD family.</text>
</comment>
<dbReference type="PROSITE" id="PS51385">
    <property type="entry name" value="YJEF_N"/>
    <property type="match status" value="1"/>
</dbReference>
<name>A0A4R6WQ26_9PROT</name>
<keyword evidence="12 17" id="KW-0456">Lyase</keyword>
<evidence type="ECO:0000256" key="16">
    <source>
        <dbReference type="ARBA" id="ARBA00049209"/>
    </source>
</evidence>
<sequence length="517" mass="52850">MAATSTTAKADPSGPGDRVLTAAQMRAAEQHLFQHGVDSFALMCGAGEAVAGHVARHWPGRDVVVLCGPGNNGGDGFIAAEALRRQGCGVTLLALRPIEAYRGDAARAAAGWQGQWLALDAANLETAVQPNALVVDALFGIGLDRSLDGAAAAAVNRCREAGAMVVAVDMPSGVSSDTGLVMGAAMLARQTVTFGWLKPGHLLLPGRLHAGALEVVPLAFDEASGRAGQQAGGPDIRCNGPASWILCLPRPGAMDHKYSRGHALVIGSAAMSGAGRLAARAARRIGAGMLTVAAPAEALPLFMADQPGLIARPLGRPEDLVEILLDSRISAVLVGSGMTPDAGTREAVLNALAGGRPVVVDGGGLTAFADRPQDLFVLGRPDVVLTPHEGEFARLFPDLGPELGKAARAQQAAQRSGATIVLKGSDTVIACPILRHDGVSGRVLVNREASPHLATAGSGDVLAGLVLGLLAQRMPAFEAAAAAVWFHSEAGFAAGPGLIAEDLPEQIPGIRRLIAEV</sequence>
<dbReference type="SUPFAM" id="SSF53613">
    <property type="entry name" value="Ribokinase-like"/>
    <property type="match status" value="1"/>
</dbReference>
<dbReference type="GO" id="GO:0052856">
    <property type="term" value="F:NAD(P)HX epimerase activity"/>
    <property type="evidence" value="ECO:0007669"/>
    <property type="project" value="UniProtKB-UniRule"/>
</dbReference>
<dbReference type="HAMAP" id="MF_01965">
    <property type="entry name" value="NADHX_dehydratase"/>
    <property type="match status" value="1"/>
</dbReference>
<comment type="function">
    <text evidence="17">Catalyzes the dehydration of the S-form of NAD(P)HX at the expense of ADP, which is converted to AMP. Together with NAD(P)HX epimerase, which catalyzes the epimerization of the S- and R-forms, the enzyme allows the repair of both epimers of NAD(P)HX, a damaged form of NAD(P)H that is a result of enzymatic or heat-dependent hydration.</text>
</comment>
<dbReference type="RefSeq" id="WP_133613907.1">
    <property type="nucleotide sequence ID" value="NZ_SNYW01000009.1"/>
</dbReference>
<feature type="domain" description="YjeF C-terminal" evidence="20">
    <location>
        <begin position="240"/>
        <end position="514"/>
    </location>
</feature>
<evidence type="ECO:0000256" key="15">
    <source>
        <dbReference type="ARBA" id="ARBA00048238"/>
    </source>
</evidence>
<comment type="subunit">
    <text evidence="17">Homotetramer.</text>
</comment>
<feature type="domain" description="YjeF N-terminal" evidence="21">
    <location>
        <begin position="25"/>
        <end position="226"/>
    </location>
</feature>
<dbReference type="EC" id="4.2.1.136" evidence="19"/>
<dbReference type="PANTHER" id="PTHR12592">
    <property type="entry name" value="ATP-DEPENDENT (S)-NAD(P)H-HYDRATE DEHYDRATASE FAMILY MEMBER"/>
    <property type="match status" value="1"/>
</dbReference>
<dbReference type="OrthoDB" id="9806925at2"/>
<keyword evidence="8 17" id="KW-0521">NADP</keyword>
<evidence type="ECO:0000256" key="18">
    <source>
        <dbReference type="HAMAP-Rule" id="MF_01966"/>
    </source>
</evidence>
<proteinExistence type="inferred from homology"/>
<feature type="binding site" evidence="17">
    <location>
        <position position="460"/>
    </location>
    <ligand>
        <name>(6S)-NADPHX</name>
        <dbReference type="ChEBI" id="CHEBI:64076"/>
    </ligand>
</feature>
<keyword evidence="10 17" id="KW-0520">NAD</keyword>
<evidence type="ECO:0000256" key="19">
    <source>
        <dbReference type="PIRNR" id="PIRNR017184"/>
    </source>
</evidence>
<feature type="binding site" evidence="18">
    <location>
        <position position="72"/>
    </location>
    <ligand>
        <name>K(+)</name>
        <dbReference type="ChEBI" id="CHEBI:29103"/>
    </ligand>
</feature>
<evidence type="ECO:0000256" key="5">
    <source>
        <dbReference type="ARBA" id="ARBA00022723"/>
    </source>
</evidence>
<feature type="binding site" evidence="18">
    <location>
        <position position="172"/>
    </location>
    <ligand>
        <name>K(+)</name>
        <dbReference type="ChEBI" id="CHEBI:29103"/>
    </ligand>
</feature>
<evidence type="ECO:0000256" key="12">
    <source>
        <dbReference type="ARBA" id="ARBA00023239"/>
    </source>
</evidence>
<feature type="binding site" evidence="18">
    <location>
        <position position="169"/>
    </location>
    <ligand>
        <name>(6S)-NADPHX</name>
        <dbReference type="ChEBI" id="CHEBI:64076"/>
    </ligand>
</feature>
<dbReference type="GO" id="GO:0110051">
    <property type="term" value="P:metabolite repair"/>
    <property type="evidence" value="ECO:0007669"/>
    <property type="project" value="TreeGrafter"/>
</dbReference>
<comment type="catalytic activity">
    <reaction evidence="1 18 19">
        <text>(6R)-NADHX = (6S)-NADHX</text>
        <dbReference type="Rhea" id="RHEA:32215"/>
        <dbReference type="ChEBI" id="CHEBI:64074"/>
        <dbReference type="ChEBI" id="CHEBI:64075"/>
        <dbReference type="EC" id="5.1.99.6"/>
    </reaction>
</comment>
<keyword evidence="23" id="KW-1185">Reference proteome</keyword>
<comment type="caution">
    <text evidence="22">The sequence shown here is derived from an EMBL/GenBank/DDBJ whole genome shotgun (WGS) entry which is preliminary data.</text>
</comment>
<feature type="binding site" evidence="17">
    <location>
        <begin position="423"/>
        <end position="427"/>
    </location>
    <ligand>
        <name>AMP</name>
        <dbReference type="ChEBI" id="CHEBI:456215"/>
    </ligand>
</feature>
<keyword evidence="13" id="KW-0511">Multifunctional enzyme</keyword>
<organism evidence="22 23">
    <name type="scientific">Dongia mobilis</name>
    <dbReference type="NCBI Taxonomy" id="578943"/>
    <lineage>
        <taxon>Bacteria</taxon>
        <taxon>Pseudomonadati</taxon>
        <taxon>Pseudomonadota</taxon>
        <taxon>Alphaproteobacteria</taxon>
        <taxon>Rhodospirillales</taxon>
        <taxon>Dongiaceae</taxon>
        <taxon>Dongia</taxon>
    </lineage>
</organism>
<evidence type="ECO:0000259" key="20">
    <source>
        <dbReference type="PROSITE" id="PS51383"/>
    </source>
</evidence>
<dbReference type="CDD" id="cd01171">
    <property type="entry name" value="YXKO-related"/>
    <property type="match status" value="1"/>
</dbReference>
<keyword evidence="9 18" id="KW-0630">Potassium</keyword>
<reference evidence="22 23" key="1">
    <citation type="submission" date="2019-03" db="EMBL/GenBank/DDBJ databases">
        <title>Genomic Encyclopedia of Type Strains, Phase III (KMG-III): the genomes of soil and plant-associated and newly described type strains.</title>
        <authorList>
            <person name="Whitman W."/>
        </authorList>
    </citation>
    <scope>NUCLEOTIDE SEQUENCE [LARGE SCALE GENOMIC DNA]</scope>
    <source>
        <strain evidence="22 23">CGMCC 1.7660</strain>
    </source>
</reference>
<evidence type="ECO:0000256" key="4">
    <source>
        <dbReference type="ARBA" id="ARBA00009524"/>
    </source>
</evidence>
<comment type="catalytic activity">
    <reaction evidence="16 17 19">
        <text>(6S)-NADPHX + ADP = AMP + phosphate + NADPH + H(+)</text>
        <dbReference type="Rhea" id="RHEA:32235"/>
        <dbReference type="ChEBI" id="CHEBI:15378"/>
        <dbReference type="ChEBI" id="CHEBI:43474"/>
        <dbReference type="ChEBI" id="CHEBI:57783"/>
        <dbReference type="ChEBI" id="CHEBI:64076"/>
        <dbReference type="ChEBI" id="CHEBI:456215"/>
        <dbReference type="ChEBI" id="CHEBI:456216"/>
        <dbReference type="EC" id="4.2.1.136"/>
    </reaction>
</comment>
<evidence type="ECO:0000256" key="9">
    <source>
        <dbReference type="ARBA" id="ARBA00022958"/>
    </source>
</evidence>
<dbReference type="PROSITE" id="PS51383">
    <property type="entry name" value="YJEF_C_3"/>
    <property type="match status" value="1"/>
</dbReference>
<dbReference type="Pfam" id="PF01256">
    <property type="entry name" value="Carb_kinase"/>
    <property type="match status" value="1"/>
</dbReference>
<keyword evidence="7 17" id="KW-0067">ATP-binding</keyword>
<dbReference type="Gene3D" id="3.40.1190.20">
    <property type="match status" value="1"/>
</dbReference>
<dbReference type="InterPro" id="IPR000631">
    <property type="entry name" value="CARKD"/>
</dbReference>
<evidence type="ECO:0000313" key="23">
    <source>
        <dbReference type="Proteomes" id="UP000295783"/>
    </source>
</evidence>
<comment type="function">
    <text evidence="18">Catalyzes the epimerization of the S- and R-forms of NAD(P)HX, a damaged form of NAD(P)H that is a result of enzymatic or heat-dependent hydration. This is a prerequisite for the S-specific NAD(P)H-hydrate dehydratase to allow the repair of both epimers of NAD(P)HX.</text>
</comment>
<comment type="function">
    <text evidence="14 19">Bifunctional enzyme that catalyzes the epimerization of the S- and R-forms of NAD(P)HX and the dehydration of the S-form of NAD(P)HX at the expense of ADP, which is converted to AMP. This allows the repair of both epimers of NAD(P)HX, a damaged form of NAD(P)H that is a result of enzymatic or heat-dependent hydration.</text>
</comment>
<feature type="binding site" evidence="18">
    <location>
        <position position="136"/>
    </location>
    <ligand>
        <name>K(+)</name>
        <dbReference type="ChEBI" id="CHEBI:29103"/>
    </ligand>
</feature>
<dbReference type="PROSITE" id="PS01050">
    <property type="entry name" value="YJEF_C_2"/>
    <property type="match status" value="1"/>
</dbReference>
<keyword evidence="11 18" id="KW-0413">Isomerase</keyword>
<dbReference type="EC" id="5.1.99.6" evidence="19"/>
<evidence type="ECO:0000313" key="22">
    <source>
        <dbReference type="EMBL" id="TDQ81350.1"/>
    </source>
</evidence>
<dbReference type="GO" id="GO:0052855">
    <property type="term" value="F:ADP-dependent NAD(P)H-hydrate dehydratase activity"/>
    <property type="evidence" value="ECO:0007669"/>
    <property type="project" value="UniProtKB-UniRule"/>
</dbReference>
<dbReference type="InterPro" id="IPR004443">
    <property type="entry name" value="YjeF_N_dom"/>
</dbReference>
<dbReference type="GO" id="GO:0046496">
    <property type="term" value="P:nicotinamide nucleotide metabolic process"/>
    <property type="evidence" value="ECO:0007669"/>
    <property type="project" value="UniProtKB-UniRule"/>
</dbReference>
<dbReference type="InterPro" id="IPR017953">
    <property type="entry name" value="Carbohydrate_kinase_pred_CS"/>
</dbReference>
<dbReference type="SUPFAM" id="SSF64153">
    <property type="entry name" value="YjeF N-terminal domain-like"/>
    <property type="match status" value="1"/>
</dbReference>
<feature type="binding site" evidence="17">
    <location>
        <position position="459"/>
    </location>
    <ligand>
        <name>AMP</name>
        <dbReference type="ChEBI" id="CHEBI:456215"/>
    </ligand>
</feature>
<evidence type="ECO:0000259" key="21">
    <source>
        <dbReference type="PROSITE" id="PS51385"/>
    </source>
</evidence>
<gene>
    <name evidence="18" type="primary">nnrE</name>
    <name evidence="17" type="synonym">nnrD</name>
    <name evidence="22" type="ORF">A8950_2416</name>
</gene>
<evidence type="ECO:0000256" key="14">
    <source>
        <dbReference type="ARBA" id="ARBA00025153"/>
    </source>
</evidence>
<dbReference type="InterPro" id="IPR036652">
    <property type="entry name" value="YjeF_N_dom_sf"/>
</dbReference>
<evidence type="ECO:0000256" key="17">
    <source>
        <dbReference type="HAMAP-Rule" id="MF_01965"/>
    </source>
</evidence>
<evidence type="ECO:0000256" key="7">
    <source>
        <dbReference type="ARBA" id="ARBA00022840"/>
    </source>
</evidence>
<dbReference type="Proteomes" id="UP000295783">
    <property type="component" value="Unassembled WGS sequence"/>
</dbReference>
<keyword evidence="5 18" id="KW-0479">Metal-binding</keyword>
<dbReference type="GO" id="GO:0005524">
    <property type="term" value="F:ATP binding"/>
    <property type="evidence" value="ECO:0007669"/>
    <property type="project" value="UniProtKB-UniRule"/>
</dbReference>
<dbReference type="InterPro" id="IPR030677">
    <property type="entry name" value="Nnr"/>
</dbReference>
<evidence type="ECO:0000256" key="11">
    <source>
        <dbReference type="ARBA" id="ARBA00023235"/>
    </source>
</evidence>
<evidence type="ECO:0000256" key="1">
    <source>
        <dbReference type="ARBA" id="ARBA00000013"/>
    </source>
</evidence>
<dbReference type="Gene3D" id="3.40.50.10260">
    <property type="entry name" value="YjeF N-terminal domain"/>
    <property type="match status" value="1"/>
</dbReference>
<feature type="binding site" evidence="17">
    <location>
        <position position="274"/>
    </location>
    <ligand>
        <name>(6S)-NADPHX</name>
        <dbReference type="ChEBI" id="CHEBI:64076"/>
    </ligand>
</feature>
<comment type="cofactor">
    <cofactor evidence="17">
        <name>Mg(2+)</name>
        <dbReference type="ChEBI" id="CHEBI:18420"/>
    </cofactor>
</comment>
<evidence type="ECO:0000256" key="13">
    <source>
        <dbReference type="ARBA" id="ARBA00023268"/>
    </source>
</evidence>
<feature type="binding site" evidence="18">
    <location>
        <begin position="140"/>
        <end position="146"/>
    </location>
    <ligand>
        <name>(6S)-NADPHX</name>
        <dbReference type="ChEBI" id="CHEBI:64076"/>
    </ligand>
</feature>
<dbReference type="GO" id="GO:0046872">
    <property type="term" value="F:metal ion binding"/>
    <property type="evidence" value="ECO:0007669"/>
    <property type="project" value="UniProtKB-UniRule"/>
</dbReference>
<comment type="catalytic activity">
    <reaction evidence="15 17 19">
        <text>(6S)-NADHX + ADP = AMP + phosphate + NADH + H(+)</text>
        <dbReference type="Rhea" id="RHEA:32223"/>
        <dbReference type="ChEBI" id="CHEBI:15378"/>
        <dbReference type="ChEBI" id="CHEBI:43474"/>
        <dbReference type="ChEBI" id="CHEBI:57945"/>
        <dbReference type="ChEBI" id="CHEBI:64074"/>
        <dbReference type="ChEBI" id="CHEBI:456215"/>
        <dbReference type="ChEBI" id="CHEBI:456216"/>
        <dbReference type="EC" id="4.2.1.136"/>
    </reaction>
</comment>
<dbReference type="InterPro" id="IPR029056">
    <property type="entry name" value="Ribokinase-like"/>
</dbReference>
<comment type="similarity">
    <text evidence="4 19">In the C-terminal section; belongs to the NnrD/CARKD family.</text>
</comment>
<evidence type="ECO:0000256" key="6">
    <source>
        <dbReference type="ARBA" id="ARBA00022741"/>
    </source>
</evidence>
<accession>A0A4R6WQ26</accession>
<dbReference type="NCBIfam" id="TIGR00197">
    <property type="entry name" value="yjeF_nterm"/>
    <property type="match status" value="1"/>
</dbReference>
<evidence type="ECO:0000256" key="2">
    <source>
        <dbReference type="ARBA" id="ARBA00000909"/>
    </source>
</evidence>
<feature type="binding site" evidence="18">
    <location>
        <begin position="71"/>
        <end position="75"/>
    </location>
    <ligand>
        <name>(6S)-NADPHX</name>
        <dbReference type="ChEBI" id="CHEBI:64076"/>
    </ligand>
</feature>
<feature type="binding site" evidence="17">
    <location>
        <position position="337"/>
    </location>
    <ligand>
        <name>(6S)-NADPHX</name>
        <dbReference type="ChEBI" id="CHEBI:64076"/>
    </ligand>
</feature>
<dbReference type="PANTHER" id="PTHR12592:SF0">
    <property type="entry name" value="ATP-DEPENDENT (S)-NAD(P)H-HYDRATE DEHYDRATASE"/>
    <property type="match status" value="1"/>
</dbReference>
<comment type="catalytic activity">
    <reaction evidence="2 18 19">
        <text>(6R)-NADPHX = (6S)-NADPHX</text>
        <dbReference type="Rhea" id="RHEA:32227"/>
        <dbReference type="ChEBI" id="CHEBI:64076"/>
        <dbReference type="ChEBI" id="CHEBI:64077"/>
        <dbReference type="EC" id="5.1.99.6"/>
    </reaction>
</comment>
<dbReference type="Pfam" id="PF03853">
    <property type="entry name" value="YjeF_N"/>
    <property type="match status" value="1"/>
</dbReference>
<evidence type="ECO:0000256" key="8">
    <source>
        <dbReference type="ARBA" id="ARBA00022857"/>
    </source>
</evidence>
<comment type="similarity">
    <text evidence="3 19">In the N-terminal section; belongs to the NnrE/AIBP family.</text>
</comment>
<dbReference type="NCBIfam" id="TIGR00196">
    <property type="entry name" value="yjeF_cterm"/>
    <property type="match status" value="1"/>
</dbReference>
<dbReference type="AlphaFoldDB" id="A0A4R6WQ26"/>
<dbReference type="EMBL" id="SNYW01000009">
    <property type="protein sequence ID" value="TDQ81350.1"/>
    <property type="molecule type" value="Genomic_DNA"/>
</dbReference>
<keyword evidence="6 17" id="KW-0547">Nucleotide-binding</keyword>
<comment type="caution">
    <text evidence="18">Lacks conserved residue(s) required for the propagation of feature annotation.</text>
</comment>
<feature type="binding site" evidence="17">
    <location>
        <position position="388"/>
    </location>
    <ligand>
        <name>(6S)-NADPHX</name>
        <dbReference type="ChEBI" id="CHEBI:64076"/>
    </ligand>
</feature>